<dbReference type="InterPro" id="IPR043749">
    <property type="entry name" value="DUF5694"/>
</dbReference>
<keyword evidence="2" id="KW-1185">Reference proteome</keyword>
<accession>A0A5B6TI48</accession>
<dbReference type="AlphaFoldDB" id="A0A5B6TI48"/>
<evidence type="ECO:0000313" key="1">
    <source>
        <dbReference type="EMBL" id="KAA3440342.1"/>
    </source>
</evidence>
<dbReference type="Pfam" id="PF18950">
    <property type="entry name" value="DUF5694"/>
    <property type="match status" value="1"/>
</dbReference>
<organism evidence="1 2">
    <name type="scientific">Rufibacter hautae</name>
    <dbReference type="NCBI Taxonomy" id="2595005"/>
    <lineage>
        <taxon>Bacteria</taxon>
        <taxon>Pseudomonadati</taxon>
        <taxon>Bacteroidota</taxon>
        <taxon>Cytophagia</taxon>
        <taxon>Cytophagales</taxon>
        <taxon>Hymenobacteraceae</taxon>
        <taxon>Rufibacter</taxon>
    </lineage>
</organism>
<dbReference type="OrthoDB" id="661563at2"/>
<protein>
    <submittedName>
        <fullName evidence="1">Uncharacterized protein</fullName>
    </submittedName>
</protein>
<sequence length="292" mass="32676">MGNRYTMRITLLFAFLTFGLVFQTSAQVNRTKIAVMGSDHLAQIYRKDNPHTDVLSPSGQKAIKELTALAAKYAPDMILVEVLPERQREIDSLYALYLQDKLNFETLENGRSEVYQIAFRLGKQLNLKRIVCANAPGGTSQGILANGENIELYNNEIAALRQIVSKLSTGLQKGTLSLRQYQASLNQPELYNLVYRVRYIVPARVVNGTFKNPDAMVDTAFVNPKYIGAELTSVFKNRDYKIYSNLATAQLKEKPKRMLLIIGAAHIGSLHSILQDDSAFELVPANTFLGKK</sequence>
<gene>
    <name evidence="1" type="ORF">FOA19_06720</name>
</gene>
<dbReference type="Proteomes" id="UP000324133">
    <property type="component" value="Unassembled WGS sequence"/>
</dbReference>
<evidence type="ECO:0000313" key="2">
    <source>
        <dbReference type="Proteomes" id="UP000324133"/>
    </source>
</evidence>
<reference evidence="1 2" key="1">
    <citation type="submission" date="2019-07" db="EMBL/GenBank/DDBJ databases">
        <title>Rufibacter sp. nov., isolated from lake sediment.</title>
        <authorList>
            <person name="Qu J.-H."/>
        </authorList>
    </citation>
    <scope>NUCLEOTIDE SEQUENCE [LARGE SCALE GENOMIC DNA]</scope>
    <source>
        <strain evidence="1 2">NBS58-1</strain>
    </source>
</reference>
<comment type="caution">
    <text evidence="1">The sequence shown here is derived from an EMBL/GenBank/DDBJ whole genome shotgun (WGS) entry which is preliminary data.</text>
</comment>
<dbReference type="EMBL" id="VKKY01000001">
    <property type="protein sequence ID" value="KAA3440342.1"/>
    <property type="molecule type" value="Genomic_DNA"/>
</dbReference>
<name>A0A5B6TI48_9BACT</name>
<dbReference type="RefSeq" id="WP_149089977.1">
    <property type="nucleotide sequence ID" value="NZ_VKKY01000001.1"/>
</dbReference>
<proteinExistence type="predicted"/>